<keyword evidence="10" id="KW-1185">Reference proteome</keyword>
<keyword evidence="5" id="KW-0479">Metal-binding</keyword>
<evidence type="ECO:0000313" key="7">
    <source>
        <dbReference type="EMBL" id="NYH81467.1"/>
    </source>
</evidence>
<dbReference type="Proteomes" id="UP000199052">
    <property type="component" value="Unassembled WGS sequence"/>
</dbReference>
<dbReference type="InterPro" id="IPR029055">
    <property type="entry name" value="Ntn_hydrolases_N"/>
</dbReference>
<evidence type="ECO:0000256" key="1">
    <source>
        <dbReference type="ARBA" id="ARBA00006586"/>
    </source>
</evidence>
<dbReference type="RefSeq" id="WP_092881424.1">
    <property type="nucleotide sequence ID" value="NZ_FOOI01000002.1"/>
</dbReference>
<dbReference type="EMBL" id="JACBZA010000001">
    <property type="protein sequence ID" value="NYH81467.1"/>
    <property type="molecule type" value="Genomic_DNA"/>
</dbReference>
<dbReference type="EMBL" id="FOOI01000002">
    <property type="protein sequence ID" value="SFF83258.1"/>
    <property type="molecule type" value="Genomic_DNA"/>
</dbReference>
<feature type="compositionally biased region" description="Low complexity" evidence="6">
    <location>
        <begin position="234"/>
        <end position="243"/>
    </location>
</feature>
<dbReference type="OrthoDB" id="5240333at2"/>
<evidence type="ECO:0000256" key="6">
    <source>
        <dbReference type="SAM" id="MobiDB-lite"/>
    </source>
</evidence>
<reference evidence="7 10" key="2">
    <citation type="submission" date="2020-07" db="EMBL/GenBank/DDBJ databases">
        <title>Sequencing the genomes of 1000 actinobacteria strains.</title>
        <authorList>
            <person name="Klenk H.-P."/>
        </authorList>
    </citation>
    <scope>NUCLEOTIDE SEQUENCE [LARGE SCALE GENOMIC DNA]</scope>
    <source>
        <strain evidence="7 10">DSM 45117</strain>
    </source>
</reference>
<feature type="compositionally biased region" description="Pro residues" evidence="6">
    <location>
        <begin position="269"/>
        <end position="288"/>
    </location>
</feature>
<dbReference type="Gene3D" id="3.60.20.10">
    <property type="entry name" value="Glutamine Phosphoribosylpyrophosphate, subunit 1, domain 1"/>
    <property type="match status" value="1"/>
</dbReference>
<organism evidence="8 9">
    <name type="scientific">Actinopolymorpha cephalotaxi</name>
    <dbReference type="NCBI Taxonomy" id="504797"/>
    <lineage>
        <taxon>Bacteria</taxon>
        <taxon>Bacillati</taxon>
        <taxon>Actinomycetota</taxon>
        <taxon>Actinomycetes</taxon>
        <taxon>Propionibacteriales</taxon>
        <taxon>Actinopolymorphaceae</taxon>
        <taxon>Actinopolymorpha</taxon>
    </lineage>
</organism>
<keyword evidence="3" id="KW-0865">Zymogen</keyword>
<comment type="similarity">
    <text evidence="1">Belongs to the peptidase S45 family.</text>
</comment>
<feature type="binding site" evidence="5">
    <location>
        <position position="402"/>
    </location>
    <ligand>
        <name>Ca(2+)</name>
        <dbReference type="ChEBI" id="CHEBI:29108"/>
    </ligand>
</feature>
<evidence type="ECO:0000256" key="5">
    <source>
        <dbReference type="PIRSR" id="PIRSR001227-2"/>
    </source>
</evidence>
<evidence type="ECO:0000313" key="9">
    <source>
        <dbReference type="Proteomes" id="UP000199052"/>
    </source>
</evidence>
<dbReference type="PANTHER" id="PTHR34218:SF4">
    <property type="entry name" value="ACYL-HOMOSERINE LACTONE ACYLASE QUIP"/>
    <property type="match status" value="1"/>
</dbReference>
<dbReference type="Gene3D" id="1.10.1400.10">
    <property type="match status" value="1"/>
</dbReference>
<proteinExistence type="inferred from homology"/>
<sequence>MQRRLVRLAVALVTLLALVLVVGSAAAIVAVRRSLPGYDGEARLPGLSAAVEVRRDARGVPQIYADTPEDLFRAQGYVQAQDRFYEMDFRRHLTAGRLAEWFGPRLVSTDRFVRTMGWRRVAAEEYPRLSDPVRGYLRAFTDGVNAYLDTHSGSRLSVEYTLGLLGPEQRPEPWSPVDSLAWLKAMAWDLRGNLDDEIARALDSTRLAPDRVDQLYPAYPFDRHPPIVTQLPTADSAADSAAGGDSGAGSVRMPGRSVVVPAGPRTPAGGPPLTGPPLTDPAADSPPPGLPADTAAALREARAFLAGAPSPLGPGDGANAGIGSNSWVVAGSHTTTGKPMLANDPHLAPQLPSLWYQIGLHCRVVGEDCPFDVAGFGFSGMPGVVIGHNDRIAWGLTNLGADVTDLYVERIDGDSYLYDGAREPLTTRRETIKVRGRHPVEVVVRSTRHGPVLSDANPSVGRAVGGSRVGRWSRAGGWQTAVALRWTALEPGKAAEALFGIDAARDWQSFRAAAALFDSPAQNLVYADVDGHIGYQAPGRIPIRKGSDGRWPVPGWSSDYDWTGWVPFDRLPAEFDPPRGYIVTANQAVAPASYPFQLADHYSYGYRSDRIGDLITELIRREGRLDVADMQAIQTDTRNEAAAMLVPYLLRVRVDDFTAQAQRLFRGWNYSQGADSAPAAYFNAVWARLLGDTFHDELPRNAWPSGGDRWWEVVRGQLSRPNSPWWDDVRTKGVREDRDVILRRALEGARRDLTRRLAKDPAEWRWGRLHRLELVDQSFGRSGVAPLERLFNRGPYDLPGGTDAVLATAWNAATGFDVRAVPSMRMVVDLADFDRSRWVNLTGISGHPGSAHYNDQFRTWAAGGTFAWPYAKPAVERAAEHLQALVP</sequence>
<accession>A0A1I2LXG2</accession>
<reference evidence="8 9" key="1">
    <citation type="submission" date="2016-10" db="EMBL/GenBank/DDBJ databases">
        <authorList>
            <person name="de Groot N.N."/>
        </authorList>
    </citation>
    <scope>NUCLEOTIDE SEQUENCE [LARGE SCALE GENOMIC DNA]</scope>
    <source>
        <strain evidence="8 9">CPCC 202808</strain>
    </source>
</reference>
<dbReference type="GO" id="GO:0017000">
    <property type="term" value="P:antibiotic biosynthetic process"/>
    <property type="evidence" value="ECO:0007669"/>
    <property type="project" value="InterPro"/>
</dbReference>
<name>A0A1I2LXG2_9ACTN</name>
<comment type="cofactor">
    <cofactor evidence="5">
        <name>Ca(2+)</name>
        <dbReference type="ChEBI" id="CHEBI:29108"/>
    </cofactor>
    <text evidence="5">Binds 1 Ca(2+) ion per dimer.</text>
</comment>
<dbReference type="InterPro" id="IPR043147">
    <property type="entry name" value="Penicillin_amidase_A-knob"/>
</dbReference>
<feature type="region of interest" description="Disordered" evidence="6">
    <location>
        <begin position="233"/>
        <end position="288"/>
    </location>
</feature>
<evidence type="ECO:0000256" key="3">
    <source>
        <dbReference type="ARBA" id="ARBA00023145"/>
    </source>
</evidence>
<evidence type="ECO:0000256" key="2">
    <source>
        <dbReference type="ARBA" id="ARBA00022801"/>
    </source>
</evidence>
<dbReference type="EC" id="3.5.1.11" evidence="7"/>
<dbReference type="GO" id="GO:0008953">
    <property type="term" value="F:penicillin amidase activity"/>
    <property type="evidence" value="ECO:0007669"/>
    <property type="project" value="UniProtKB-EC"/>
</dbReference>
<dbReference type="PIRSF" id="PIRSF001227">
    <property type="entry name" value="Pen_acylase"/>
    <property type="match status" value="1"/>
</dbReference>
<dbReference type="CDD" id="cd03747">
    <property type="entry name" value="Ntn_PGA_like"/>
    <property type="match status" value="1"/>
</dbReference>
<dbReference type="AlphaFoldDB" id="A0A1I2LXG2"/>
<dbReference type="InterPro" id="IPR043146">
    <property type="entry name" value="Penicillin_amidase_N_B-knob"/>
</dbReference>
<dbReference type="InterPro" id="IPR002692">
    <property type="entry name" value="S45"/>
</dbReference>
<evidence type="ECO:0000313" key="8">
    <source>
        <dbReference type="EMBL" id="SFF83258.1"/>
    </source>
</evidence>
<dbReference type="InterPro" id="IPR014395">
    <property type="entry name" value="Pen/GL7ACA/AHL_acylase"/>
</dbReference>
<feature type="binding site" evidence="5">
    <location>
        <position position="197"/>
    </location>
    <ligand>
        <name>Ca(2+)</name>
        <dbReference type="ChEBI" id="CHEBI:29108"/>
    </ligand>
</feature>
<feature type="binding site" evidence="5">
    <location>
        <position position="405"/>
    </location>
    <ligand>
        <name>Ca(2+)</name>
        <dbReference type="ChEBI" id="CHEBI:29108"/>
    </ligand>
</feature>
<dbReference type="SUPFAM" id="SSF56235">
    <property type="entry name" value="N-terminal nucleophile aminohydrolases (Ntn hydrolases)"/>
    <property type="match status" value="1"/>
</dbReference>
<dbReference type="Gene3D" id="1.10.439.10">
    <property type="entry name" value="Penicillin Amidohydrolase, domain 1"/>
    <property type="match status" value="1"/>
</dbReference>
<keyword evidence="5" id="KW-0106">Calcium</keyword>
<evidence type="ECO:0000313" key="10">
    <source>
        <dbReference type="Proteomes" id="UP000533017"/>
    </source>
</evidence>
<protein>
    <submittedName>
        <fullName evidence="8">Penicillin amidase</fullName>
        <ecNumber evidence="7">3.5.1.11</ecNumber>
    </submittedName>
</protein>
<dbReference type="GO" id="GO:0046872">
    <property type="term" value="F:metal ion binding"/>
    <property type="evidence" value="ECO:0007669"/>
    <property type="project" value="UniProtKB-KW"/>
</dbReference>
<feature type="active site" description="Nucleophile" evidence="4">
    <location>
        <position position="324"/>
    </location>
</feature>
<gene>
    <name evidence="7" type="ORF">FHR37_000318</name>
    <name evidence="8" type="ORF">SAMN05421678_102329</name>
</gene>
<keyword evidence="2 7" id="KW-0378">Hydrolase</keyword>
<dbReference type="Pfam" id="PF01804">
    <property type="entry name" value="Penicil_amidase"/>
    <property type="match status" value="1"/>
</dbReference>
<evidence type="ECO:0000256" key="4">
    <source>
        <dbReference type="PIRSR" id="PIRSR001227-1"/>
    </source>
</evidence>
<dbReference type="InterPro" id="IPR023343">
    <property type="entry name" value="Penicillin_amidase_dom1"/>
</dbReference>
<dbReference type="Gene3D" id="2.30.120.10">
    <property type="match status" value="1"/>
</dbReference>
<dbReference type="Proteomes" id="UP000533017">
    <property type="component" value="Unassembled WGS sequence"/>
</dbReference>
<dbReference type="PANTHER" id="PTHR34218">
    <property type="entry name" value="PEPTIDASE S45 PENICILLIN AMIDASE"/>
    <property type="match status" value="1"/>
</dbReference>